<keyword evidence="3" id="KW-1185">Reference proteome</keyword>
<organism evidence="2 3">
    <name type="scientific">Dipteronia dyeriana</name>
    <dbReference type="NCBI Taxonomy" id="168575"/>
    <lineage>
        <taxon>Eukaryota</taxon>
        <taxon>Viridiplantae</taxon>
        <taxon>Streptophyta</taxon>
        <taxon>Embryophyta</taxon>
        <taxon>Tracheophyta</taxon>
        <taxon>Spermatophyta</taxon>
        <taxon>Magnoliopsida</taxon>
        <taxon>eudicotyledons</taxon>
        <taxon>Gunneridae</taxon>
        <taxon>Pentapetalae</taxon>
        <taxon>rosids</taxon>
        <taxon>malvids</taxon>
        <taxon>Sapindales</taxon>
        <taxon>Sapindaceae</taxon>
        <taxon>Hippocastanoideae</taxon>
        <taxon>Acereae</taxon>
        <taxon>Dipteronia</taxon>
    </lineage>
</organism>
<proteinExistence type="predicted"/>
<dbReference type="Proteomes" id="UP001280121">
    <property type="component" value="Unassembled WGS sequence"/>
</dbReference>
<feature type="compositionally biased region" description="Acidic residues" evidence="1">
    <location>
        <begin position="95"/>
        <end position="106"/>
    </location>
</feature>
<dbReference type="PANTHER" id="PTHR48235">
    <property type="entry name" value="OS01G0916700 PROTEIN"/>
    <property type="match status" value="1"/>
</dbReference>
<protein>
    <submittedName>
        <fullName evidence="2">Uncharacterized protein</fullName>
    </submittedName>
</protein>
<sequence length="142" mass="16818">MEHSDRCIAWTSCSIHHHHHHHHCHLHHHHHNHLIFCPLHNQHHHLNCHSRLSLNFGPLPPQYSKPVCAVPLQNEFNLKADRDGTQMLQEQEHQEAEEDEDDDDDEPIFVLTDEWREFFAASEVKRKLEKKKAKKKQAQVNG</sequence>
<evidence type="ECO:0000313" key="3">
    <source>
        <dbReference type="Proteomes" id="UP001280121"/>
    </source>
</evidence>
<comment type="caution">
    <text evidence="2">The sequence shown here is derived from an EMBL/GenBank/DDBJ whole genome shotgun (WGS) entry which is preliminary data.</text>
</comment>
<gene>
    <name evidence="2" type="ORF">Ddye_001317</name>
</gene>
<reference evidence="2" key="1">
    <citation type="journal article" date="2023" name="Plant J.">
        <title>Genome sequences and population genomics provide insights into the demographic history, inbreeding, and mutation load of two 'living fossil' tree species of Dipteronia.</title>
        <authorList>
            <person name="Feng Y."/>
            <person name="Comes H.P."/>
            <person name="Chen J."/>
            <person name="Zhu S."/>
            <person name="Lu R."/>
            <person name="Zhang X."/>
            <person name="Li P."/>
            <person name="Qiu J."/>
            <person name="Olsen K.M."/>
            <person name="Qiu Y."/>
        </authorList>
    </citation>
    <scope>NUCLEOTIDE SEQUENCE</scope>
    <source>
        <strain evidence="2">KIB01</strain>
    </source>
</reference>
<dbReference type="PANTHER" id="PTHR48235:SF1">
    <property type="entry name" value="OS01G0916700 PROTEIN"/>
    <property type="match status" value="1"/>
</dbReference>
<feature type="region of interest" description="Disordered" evidence="1">
    <location>
        <begin position="80"/>
        <end position="106"/>
    </location>
</feature>
<feature type="compositionally biased region" description="Basic and acidic residues" evidence="1">
    <location>
        <begin position="80"/>
        <end position="94"/>
    </location>
</feature>
<evidence type="ECO:0000256" key="1">
    <source>
        <dbReference type="SAM" id="MobiDB-lite"/>
    </source>
</evidence>
<accession>A0AAE0CTW2</accession>
<name>A0AAE0CTW2_9ROSI</name>
<evidence type="ECO:0000313" key="2">
    <source>
        <dbReference type="EMBL" id="KAK2662743.1"/>
    </source>
</evidence>
<dbReference type="AlphaFoldDB" id="A0AAE0CTW2"/>
<dbReference type="EMBL" id="JANJYI010000001">
    <property type="protein sequence ID" value="KAK2662743.1"/>
    <property type="molecule type" value="Genomic_DNA"/>
</dbReference>